<feature type="domain" description="MobA/VirD2-like nuclease" evidence="2">
    <location>
        <begin position="279"/>
        <end position="402"/>
    </location>
</feature>
<protein>
    <submittedName>
        <fullName evidence="3">Conjugal transfer protein TraA</fullName>
    </submittedName>
</protein>
<evidence type="ECO:0000259" key="2">
    <source>
        <dbReference type="Pfam" id="PF03432"/>
    </source>
</evidence>
<evidence type="ECO:0000313" key="4">
    <source>
        <dbReference type="Proteomes" id="UP000249499"/>
    </source>
</evidence>
<keyword evidence="3" id="KW-0614">Plasmid</keyword>
<feature type="compositionally biased region" description="Basic and acidic residues" evidence="1">
    <location>
        <begin position="745"/>
        <end position="763"/>
    </location>
</feature>
<feature type="compositionally biased region" description="Basic and acidic residues" evidence="1">
    <location>
        <begin position="706"/>
        <end position="719"/>
    </location>
</feature>
<feature type="compositionally biased region" description="Basic and acidic residues" evidence="1">
    <location>
        <begin position="784"/>
        <end position="802"/>
    </location>
</feature>
<dbReference type="Pfam" id="PF03432">
    <property type="entry name" value="Relaxase"/>
    <property type="match status" value="1"/>
</dbReference>
<gene>
    <name evidence="3" type="ORF">PR017_17940</name>
</gene>
<reference evidence="3 4" key="1">
    <citation type="journal article" date="2018" name="Sci. Rep.">
        <title>Rhizobium tumorigenes sp. nov., a novel plant tumorigenic bacterium isolated from cane gall tumors on thornless blackberry.</title>
        <authorList>
            <person name="Kuzmanovi N."/>
            <person name="Smalla K."/>
            <person name="Gronow S."/>
            <person name="PuBawska J."/>
        </authorList>
    </citation>
    <scope>NUCLEOTIDE SEQUENCE [LARGE SCALE GENOMIC DNA]</scope>
    <source>
        <strain evidence="3 4">1078</strain>
    </source>
</reference>
<reference evidence="4" key="2">
    <citation type="journal article" date="2023" name="MicrobiologyOpen">
        <title>Genomics of the tumorigenes clade of the family Rhizobiaceae and description of Rhizobium rhododendri sp. nov.</title>
        <authorList>
            <person name="Kuzmanovic N."/>
            <person name="diCenzo G.C."/>
            <person name="Bunk B."/>
            <person name="Sproeer C."/>
            <person name="Fruehling A."/>
            <person name="Neumann-Schaal M."/>
            <person name="Overmann J."/>
            <person name="Smalla K."/>
        </authorList>
    </citation>
    <scope>NUCLEOTIDE SEQUENCE [LARGE SCALE GENOMIC DNA]</scope>
    <source>
        <strain evidence="4">1078</strain>
        <plasmid evidence="4">pRt1078</plasmid>
    </source>
</reference>
<dbReference type="Proteomes" id="UP000249499">
    <property type="component" value="Plasmid pRt1078"/>
</dbReference>
<geneLocation type="plasmid" evidence="3 4">
    <name>pRt1078</name>
</geneLocation>
<feature type="region of interest" description="Disordered" evidence="1">
    <location>
        <begin position="597"/>
        <end position="620"/>
    </location>
</feature>
<feature type="region of interest" description="Disordered" evidence="1">
    <location>
        <begin position="29"/>
        <end position="67"/>
    </location>
</feature>
<keyword evidence="4" id="KW-1185">Reference proteome</keyword>
<accession>A0AAF1KWS3</accession>
<dbReference type="EMBL" id="CP117256">
    <property type="protein sequence ID" value="WFR97794.1"/>
    <property type="molecule type" value="Genomic_DNA"/>
</dbReference>
<proteinExistence type="predicted"/>
<feature type="region of interest" description="Disordered" evidence="1">
    <location>
        <begin position="706"/>
        <end position="802"/>
    </location>
</feature>
<evidence type="ECO:0000256" key="1">
    <source>
        <dbReference type="SAM" id="MobiDB-lite"/>
    </source>
</evidence>
<sequence length="802" mass="89379">MELFFGAFTTEWERKRAAFLHDLSLGKRKPVDDEGRRRRSASVVATGPNGLPFSRRRTAGLGPSGVGIGSSARTMKMRLTEVAAGSQPAVVKMASYGGGSRFGAMVNYIARNGEVELENERGEKLHGRHALASIAAEWDHLMKNRAESRDIASFRIAVETRVDEGDRHHALGRKIIKWAVGDRSFAFAVSPRTDGSGYDVEGLVVLRSPGGERLTGDAKASRIVQLRMEEARQLKRGGAGIPEAVRFQFTGYGNGTDYGTRRLRTLVEKHGGRVEEDTGKAVADAKAAGDLVQKVWREQLHGRKPRDVMHLILSARPGTDIAAFHSASREFLSAQFDGHRYVFSIHDPVKDPKPEQAGGKRPHVHVHAIVAMRSDFGDRIETTIQSFRRWREGMAEKAREQGIRMEMTDRRERAAAAAYRRGQVRPISTLGRTQHEGTSEAAQGRYDAKCGDARAFARSEQSRSYMHAARRAWAEVAEKGGSDTVVSFAKAQLLRLGEQEMSGERRVAHAGPSDHPRSQARTDLVTLMTIVSEGDEMRQMSRSEFESYEKRVETALFHAERIAPADQFPDFDEIARAARAHVNVHRELMELREQEIGRGVRREPDRQHQHQHQDRGDENKAWDEAVSRHGLQAVEAANKIMLDVEYARERIERADAGEIKADRQSLRLNLEAEMARAGELGAAGNGLIREIAQVDGELRIAIEAAERSRERSATHRQSDDGPIPSQAHSKDSLVGERQNPAGGRQEVEGQAENKHHALREERVSPAPGDTTRADPAKPVPRLEALQREVDERKERYLDDGER</sequence>
<dbReference type="InterPro" id="IPR005094">
    <property type="entry name" value="Endonuclease_MobA/VirD2"/>
</dbReference>
<name>A0AAF1KWS3_9HYPH</name>
<dbReference type="AlphaFoldDB" id="A0AAF1KWS3"/>
<dbReference type="KEGG" id="rtu:PR017_17940"/>
<dbReference type="RefSeq" id="WP_111217277.1">
    <property type="nucleotide sequence ID" value="NZ_CP117256.1"/>
</dbReference>
<organism evidence="3 4">
    <name type="scientific">Rhizobium tumorigenes</name>
    <dbReference type="NCBI Taxonomy" id="2041385"/>
    <lineage>
        <taxon>Bacteria</taxon>
        <taxon>Pseudomonadati</taxon>
        <taxon>Pseudomonadota</taxon>
        <taxon>Alphaproteobacteria</taxon>
        <taxon>Hyphomicrobiales</taxon>
        <taxon>Rhizobiaceae</taxon>
        <taxon>Rhizobium/Agrobacterium group</taxon>
        <taxon>Rhizobium</taxon>
    </lineage>
</organism>
<evidence type="ECO:0000313" key="3">
    <source>
        <dbReference type="EMBL" id="WFR97794.1"/>
    </source>
</evidence>